<feature type="transmembrane region" description="Helical" evidence="1">
    <location>
        <begin position="60"/>
        <end position="81"/>
    </location>
</feature>
<name>A0A0H3D5H1_AMYMU</name>
<feature type="transmembrane region" description="Helical" evidence="1">
    <location>
        <begin position="162"/>
        <end position="185"/>
    </location>
</feature>
<feature type="transmembrane region" description="Helical" evidence="1">
    <location>
        <begin position="197"/>
        <end position="215"/>
    </location>
</feature>
<accession>A0A0H3D5H1</accession>
<dbReference type="Pfam" id="PF06197">
    <property type="entry name" value="DUF998"/>
    <property type="match status" value="1"/>
</dbReference>
<reference evidence="2 3" key="1">
    <citation type="journal article" date="2010" name="Cell Res.">
        <title>Complete genome sequence of the rifamycin SV-producing Amycolatopsis mediterranei U32 revealed its genetic characteristics in phylogeny and metabolism.</title>
        <authorList>
            <person name="Zhao W."/>
            <person name="Zhong Y."/>
            <person name="Yuan H."/>
            <person name="Wang J."/>
            <person name="Zheng H."/>
            <person name="Wang Y."/>
            <person name="Cen X."/>
            <person name="Xu F."/>
            <person name="Bai J."/>
            <person name="Han X."/>
            <person name="Lu G."/>
            <person name="Zhu Y."/>
            <person name="Shao Z."/>
            <person name="Yan H."/>
            <person name="Li C."/>
            <person name="Peng N."/>
            <person name="Zhang Z."/>
            <person name="Zhang Y."/>
            <person name="Lin W."/>
            <person name="Fan Y."/>
            <person name="Qin Z."/>
            <person name="Hu Y."/>
            <person name="Zhu B."/>
            <person name="Wang S."/>
            <person name="Ding X."/>
            <person name="Zhao G.P."/>
        </authorList>
    </citation>
    <scope>NUCLEOTIDE SEQUENCE [LARGE SCALE GENOMIC DNA]</scope>
    <source>
        <strain evidence="3">U-32</strain>
    </source>
</reference>
<dbReference type="OrthoDB" id="3622813at2"/>
<dbReference type="EMBL" id="CP002000">
    <property type="protein sequence ID" value="ADJ46260.1"/>
    <property type="molecule type" value="Genomic_DNA"/>
</dbReference>
<dbReference type="GeneID" id="92872213"/>
<dbReference type="RefSeq" id="WP_013226332.1">
    <property type="nucleotide sequence ID" value="NC_014318.1"/>
</dbReference>
<organism evidence="2 3">
    <name type="scientific">Amycolatopsis mediterranei (strain U-32)</name>
    <dbReference type="NCBI Taxonomy" id="749927"/>
    <lineage>
        <taxon>Bacteria</taxon>
        <taxon>Bacillati</taxon>
        <taxon>Actinomycetota</taxon>
        <taxon>Actinomycetes</taxon>
        <taxon>Pseudonocardiales</taxon>
        <taxon>Pseudonocardiaceae</taxon>
        <taxon>Amycolatopsis</taxon>
    </lineage>
</organism>
<feature type="transmembrane region" description="Helical" evidence="1">
    <location>
        <begin position="15"/>
        <end position="36"/>
    </location>
</feature>
<dbReference type="AlphaFoldDB" id="A0A0H3D5H1"/>
<proteinExistence type="predicted"/>
<keyword evidence="1" id="KW-1133">Transmembrane helix</keyword>
<sequence>MLCPAPVRPRLRARLLVPGALAAFAGAVVLLAVLHVDRRLAPLDPVSTMLSDYALSAGRWMWDGALLLTSTGSALLLVALYRRGLLANPALVAAKVLWCVSLLAVAVFAKDPQGGAVTATGKIHLYASAVTCLSLPVVGWALGRRHRDDPRWRRFATWSRRLALAAIPFYLPFIVPFAVNVVLGGHLPTVATGLVERLMMVLEIALLGVLGHWAHRAMPTGVRFRPRAQVSPG</sequence>
<dbReference type="KEGG" id="amd:AMED_4490"/>
<dbReference type="eggNOG" id="ENOG5033UF4">
    <property type="taxonomic scope" value="Bacteria"/>
</dbReference>
<keyword evidence="1" id="KW-0812">Transmembrane</keyword>
<gene>
    <name evidence="2" type="ordered locus">AMED_4490</name>
</gene>
<evidence type="ECO:0000256" key="1">
    <source>
        <dbReference type="SAM" id="Phobius"/>
    </source>
</evidence>
<feature type="transmembrane region" description="Helical" evidence="1">
    <location>
        <begin position="90"/>
        <end position="108"/>
    </location>
</feature>
<protein>
    <recommendedName>
        <fullName evidence="4">Integral membrane protein</fullName>
    </recommendedName>
</protein>
<dbReference type="InterPro" id="IPR009339">
    <property type="entry name" value="DUF998"/>
</dbReference>
<evidence type="ECO:0000313" key="3">
    <source>
        <dbReference type="Proteomes" id="UP000000328"/>
    </source>
</evidence>
<dbReference type="PATRIC" id="fig|749927.5.peg.4645"/>
<evidence type="ECO:0000313" key="2">
    <source>
        <dbReference type="EMBL" id="ADJ46260.1"/>
    </source>
</evidence>
<dbReference type="Proteomes" id="UP000000328">
    <property type="component" value="Chromosome"/>
</dbReference>
<feature type="transmembrane region" description="Helical" evidence="1">
    <location>
        <begin position="123"/>
        <end position="142"/>
    </location>
</feature>
<evidence type="ECO:0008006" key="4">
    <source>
        <dbReference type="Google" id="ProtNLM"/>
    </source>
</evidence>
<keyword evidence="1" id="KW-0472">Membrane</keyword>
<dbReference type="HOGENOM" id="CLU_093862_0_0_11"/>